<dbReference type="InterPro" id="IPR014710">
    <property type="entry name" value="RmlC-like_jellyroll"/>
</dbReference>
<dbReference type="Pfam" id="PF12973">
    <property type="entry name" value="Cupin_7"/>
    <property type="match status" value="1"/>
</dbReference>
<dbReference type="AlphaFoldDB" id="A0A419EUE0"/>
<dbReference type="EMBL" id="QZKI01000098">
    <property type="protein sequence ID" value="RJP67848.1"/>
    <property type="molecule type" value="Genomic_DNA"/>
</dbReference>
<sequence length="104" mass="11582">MKRIFANARDLEWVDGPYPNVKMKVFPSEMESGTYTILLDVPPGGVLERHDEPLNEVFYVLKGTMSIEGKSYGEGAYFFTPAGMAHGPFESENGCLALVTKFSR</sequence>
<accession>A0A419EUE0</accession>
<proteinExistence type="predicted"/>
<comment type="caution">
    <text evidence="2">The sequence shown here is derived from an EMBL/GenBank/DDBJ whole genome shotgun (WGS) entry which is preliminary data.</text>
</comment>
<reference evidence="2 3" key="1">
    <citation type="journal article" date="2017" name="ISME J.">
        <title>Energy and carbon metabolisms in a deep terrestrial subsurface fluid microbial community.</title>
        <authorList>
            <person name="Momper L."/>
            <person name="Jungbluth S.P."/>
            <person name="Lee M.D."/>
            <person name="Amend J.P."/>
        </authorList>
    </citation>
    <scope>NUCLEOTIDE SEQUENCE [LARGE SCALE GENOMIC DNA]</scope>
    <source>
        <strain evidence="2">SURF_17</strain>
    </source>
</reference>
<evidence type="ECO:0000259" key="1">
    <source>
        <dbReference type="Pfam" id="PF12973"/>
    </source>
</evidence>
<name>A0A419EUE0_9BACT</name>
<dbReference type="InterPro" id="IPR025979">
    <property type="entry name" value="ChrR-like_cupin_dom"/>
</dbReference>
<dbReference type="InterPro" id="IPR011051">
    <property type="entry name" value="RmlC_Cupin_sf"/>
</dbReference>
<organism evidence="2 3">
    <name type="scientific">Candidatus Abyssobacteria bacterium SURF_17</name>
    <dbReference type="NCBI Taxonomy" id="2093361"/>
    <lineage>
        <taxon>Bacteria</taxon>
        <taxon>Pseudomonadati</taxon>
        <taxon>Candidatus Hydrogenedentota</taxon>
        <taxon>Candidatus Abyssobacteria</taxon>
    </lineage>
</organism>
<evidence type="ECO:0000313" key="2">
    <source>
        <dbReference type="EMBL" id="RJP67848.1"/>
    </source>
</evidence>
<dbReference type="SUPFAM" id="SSF51182">
    <property type="entry name" value="RmlC-like cupins"/>
    <property type="match status" value="1"/>
</dbReference>
<feature type="domain" description="ChrR-like cupin" evidence="1">
    <location>
        <begin position="2"/>
        <end position="100"/>
    </location>
</feature>
<evidence type="ECO:0000313" key="3">
    <source>
        <dbReference type="Proteomes" id="UP000285961"/>
    </source>
</evidence>
<gene>
    <name evidence="2" type="ORF">C4532_13950</name>
</gene>
<protein>
    <submittedName>
        <fullName evidence="2">Cupin domain-containing protein</fullName>
    </submittedName>
</protein>
<dbReference type="Proteomes" id="UP000285961">
    <property type="component" value="Unassembled WGS sequence"/>
</dbReference>
<dbReference type="Gene3D" id="2.60.120.10">
    <property type="entry name" value="Jelly Rolls"/>
    <property type="match status" value="1"/>
</dbReference>